<reference evidence="7" key="1">
    <citation type="submission" date="2023-06" db="EMBL/GenBank/DDBJ databases">
        <title>Reference genome for the Northern bat (Eptesicus nilssonii), a most northern bat species.</title>
        <authorList>
            <person name="Laine V.N."/>
            <person name="Pulliainen A.T."/>
            <person name="Lilley T.M."/>
        </authorList>
    </citation>
    <scope>NUCLEOTIDE SEQUENCE</scope>
    <source>
        <strain evidence="7">BLF_Eptnil</strain>
        <tissue evidence="7">Kidney</tissue>
    </source>
</reference>
<dbReference type="InterPro" id="IPR051627">
    <property type="entry name" value="SLIT-ROBO_RhoGAP"/>
</dbReference>
<dbReference type="FunFam" id="1.20.1270.60:FF:000156">
    <property type="entry name" value="SLIT-ROBO Rho GTPase-activating protein 2 isoform X8"/>
    <property type="match status" value="1"/>
</dbReference>
<dbReference type="Proteomes" id="UP001177744">
    <property type="component" value="Unassembled WGS sequence"/>
</dbReference>
<feature type="chain" id="PRO_5041274117" description="F-BAR domain-containing protein" evidence="5">
    <location>
        <begin position="17"/>
        <end position="704"/>
    </location>
</feature>
<evidence type="ECO:0000256" key="3">
    <source>
        <dbReference type="SAM" id="Coils"/>
    </source>
</evidence>
<feature type="coiled-coil region" evidence="3">
    <location>
        <begin position="247"/>
        <end position="281"/>
    </location>
</feature>
<keyword evidence="5" id="KW-0732">Signal</keyword>
<dbReference type="InterPro" id="IPR031160">
    <property type="entry name" value="F_BAR_dom"/>
</dbReference>
<feature type="compositionally biased region" description="Basic and acidic residues" evidence="4">
    <location>
        <begin position="65"/>
        <end position="87"/>
    </location>
</feature>
<comment type="caution">
    <text evidence="7">The sequence shown here is derived from an EMBL/GenBank/DDBJ whole genome shotgun (WGS) entry which is preliminary data.</text>
</comment>
<evidence type="ECO:0000256" key="4">
    <source>
        <dbReference type="SAM" id="MobiDB-lite"/>
    </source>
</evidence>
<evidence type="ECO:0000313" key="8">
    <source>
        <dbReference type="Proteomes" id="UP001177744"/>
    </source>
</evidence>
<organism evidence="7 8">
    <name type="scientific">Cnephaeus nilssonii</name>
    <name type="common">Northern bat</name>
    <name type="synonym">Eptesicus nilssonii</name>
    <dbReference type="NCBI Taxonomy" id="3371016"/>
    <lineage>
        <taxon>Eukaryota</taxon>
        <taxon>Metazoa</taxon>
        <taxon>Chordata</taxon>
        <taxon>Craniata</taxon>
        <taxon>Vertebrata</taxon>
        <taxon>Euteleostomi</taxon>
        <taxon>Mammalia</taxon>
        <taxon>Eutheria</taxon>
        <taxon>Laurasiatheria</taxon>
        <taxon>Chiroptera</taxon>
        <taxon>Yangochiroptera</taxon>
        <taxon>Vespertilionidae</taxon>
        <taxon>Cnephaeus</taxon>
    </lineage>
</organism>
<dbReference type="PANTHER" id="PTHR14166">
    <property type="entry name" value="SLIT-ROBO RHO GTPASE ACTIVATING PROTEIN"/>
    <property type="match status" value="1"/>
</dbReference>
<feature type="compositionally biased region" description="Low complexity" evidence="4">
    <location>
        <begin position="376"/>
        <end position="407"/>
    </location>
</feature>
<feature type="compositionally biased region" description="Low complexity" evidence="4">
    <location>
        <begin position="490"/>
        <end position="507"/>
    </location>
</feature>
<evidence type="ECO:0000313" key="7">
    <source>
        <dbReference type="EMBL" id="KAK1329381.1"/>
    </source>
</evidence>
<feature type="region of interest" description="Disordered" evidence="4">
    <location>
        <begin position="364"/>
        <end position="704"/>
    </location>
</feature>
<dbReference type="Gene3D" id="1.20.1270.60">
    <property type="entry name" value="Arfaptin homology (AH) domain/BAR domain"/>
    <property type="match status" value="1"/>
</dbReference>
<evidence type="ECO:0000259" key="6">
    <source>
        <dbReference type="PROSITE" id="PS51741"/>
    </source>
</evidence>
<protein>
    <recommendedName>
        <fullName evidence="6">F-BAR domain-containing protein</fullName>
    </recommendedName>
</protein>
<feature type="compositionally biased region" description="Low complexity" evidence="4">
    <location>
        <begin position="470"/>
        <end position="479"/>
    </location>
</feature>
<name>A0AA40HDQ8_CNENI</name>
<feature type="compositionally biased region" description="Low complexity" evidence="4">
    <location>
        <begin position="440"/>
        <end position="457"/>
    </location>
</feature>
<feature type="compositionally biased region" description="Low complexity" evidence="4">
    <location>
        <begin position="590"/>
        <end position="607"/>
    </location>
</feature>
<dbReference type="SUPFAM" id="SSF103657">
    <property type="entry name" value="BAR/IMD domain-like"/>
    <property type="match status" value="1"/>
</dbReference>
<feature type="compositionally biased region" description="Low complexity" evidence="4">
    <location>
        <begin position="520"/>
        <end position="529"/>
    </location>
</feature>
<keyword evidence="1 2" id="KW-0175">Coiled coil</keyword>
<feature type="compositionally biased region" description="Low complexity" evidence="4">
    <location>
        <begin position="540"/>
        <end position="557"/>
    </location>
</feature>
<feature type="compositionally biased region" description="Low complexity" evidence="4">
    <location>
        <begin position="570"/>
        <end position="579"/>
    </location>
</feature>
<dbReference type="AlphaFoldDB" id="A0AA40HDQ8"/>
<keyword evidence="8" id="KW-1185">Reference proteome</keyword>
<feature type="domain" description="F-BAR" evidence="6">
    <location>
        <begin position="1"/>
        <end position="209"/>
    </location>
</feature>
<feature type="compositionally biased region" description="Low complexity" evidence="4">
    <location>
        <begin position="420"/>
        <end position="429"/>
    </location>
</feature>
<evidence type="ECO:0000256" key="1">
    <source>
        <dbReference type="ARBA" id="ARBA00023054"/>
    </source>
</evidence>
<dbReference type="PROSITE" id="PS51741">
    <property type="entry name" value="F_BAR"/>
    <property type="match status" value="1"/>
</dbReference>
<evidence type="ECO:0000256" key="2">
    <source>
        <dbReference type="PROSITE-ProRule" id="PRU01077"/>
    </source>
</evidence>
<accession>A0AA40HDQ8</accession>
<sequence length="704" mass="75321">MLLLPLLPLLLPSVSQLTSIPLFLQSKEVGQQLQDDLMKVLNELYSVMKTYHMYNADSISAQSKLKEAEKQEEKQIGKSVKQEDRQTPRSPDSSSNIRIEEKHVRRSSVKKIEKMKEKRQAKYTENKLKAIKARNEYLLALEATNASVFKYYIHDLSDLIDQCCDLGYHASLNRALRTFLSAELNLEQSKHEGLDAIENAVENLDATSDKQRLMEMYNNVFCPPMKFEFQPHMGDMASQLCAQQPVQSELVQRCQQLQSRLSTLKIENEEVKKTMEATLQTIQDIVTVEDFDVSDCFQYSNSMESVKSTVSETFMSKPSIAKRRANQQETEQFYFTKMKEYLEGRNLITKLQAKHDLLQKTLGESECGGAAGGARGLARTRGPGLSRLQGPAASPGPGAQGSPGSRGPRPRPDPGPRALPAPGARGLARTRGPGLTRLQGPAASPGPGAQGSPGSRGPRPRPDPGPRAHPAPGARGLARTRGPGLTRLQGPAASPGPGAQGSPGSRGPRPRPDPGPRAHPAPGARGLAPTRGPGLTRLQGPAASPRPGAQGSPGSRGPRPRPDPGPRAHPAPGARGLAPTRGPGLTRLQGPAASPRPGAQGSPGSRGPRPRPDPGPRAHPAPGARGLAQTQDSASPGPRGARPRPDPGFSFTRTQGRMASPGPRGTWPHPDPGPSLTLTQFPASPIPRGTRLHPDPGPSGVSSS</sequence>
<dbReference type="EMBL" id="JAULJE010000022">
    <property type="protein sequence ID" value="KAK1329381.1"/>
    <property type="molecule type" value="Genomic_DNA"/>
</dbReference>
<proteinExistence type="predicted"/>
<dbReference type="InterPro" id="IPR027267">
    <property type="entry name" value="AH/BAR_dom_sf"/>
</dbReference>
<gene>
    <name evidence="7" type="ORF">QTO34_011565</name>
</gene>
<feature type="compositionally biased region" description="Polar residues" evidence="4">
    <location>
        <begin position="88"/>
        <end position="97"/>
    </location>
</feature>
<feature type="signal peptide" evidence="5">
    <location>
        <begin position="1"/>
        <end position="16"/>
    </location>
</feature>
<evidence type="ECO:0000256" key="5">
    <source>
        <dbReference type="SAM" id="SignalP"/>
    </source>
</evidence>
<feature type="region of interest" description="Disordered" evidence="4">
    <location>
        <begin position="65"/>
        <end position="100"/>
    </location>
</feature>